<evidence type="ECO:0000256" key="10">
    <source>
        <dbReference type="ARBA" id="ARBA00022840"/>
    </source>
</evidence>
<sequence>MERTLVLLKPDAVQRGLVGAIVSRFENKGLKLVGLRMEVFGRDVLERHYAAHAQRPFFNNLVEFMGSGPVVAIALAGKDAIAVTRGLMGATNAREAAPGTIRGDYGMSFSNNLVHGSDSAEAAATELEIFFGGQTIEWERSDLEWRYSVKEELA</sequence>
<name>A0A518D047_9BACT</name>
<dbReference type="Gene3D" id="3.30.70.141">
    <property type="entry name" value="Nucleoside diphosphate kinase-like domain"/>
    <property type="match status" value="1"/>
</dbReference>
<keyword evidence="6 13" id="KW-0808">Transferase</keyword>
<dbReference type="GO" id="GO:0004550">
    <property type="term" value="F:nucleoside diphosphate kinase activity"/>
    <property type="evidence" value="ECO:0007669"/>
    <property type="project" value="UniProtKB-UniRule"/>
</dbReference>
<evidence type="ECO:0000256" key="15">
    <source>
        <dbReference type="RuleBase" id="RU004011"/>
    </source>
</evidence>
<dbReference type="Proteomes" id="UP000319342">
    <property type="component" value="Chromosome"/>
</dbReference>
<evidence type="ECO:0000256" key="3">
    <source>
        <dbReference type="ARBA" id="ARBA00012966"/>
    </source>
</evidence>
<feature type="binding site" evidence="13 14">
    <location>
        <position position="91"/>
    </location>
    <ligand>
        <name>ATP</name>
        <dbReference type="ChEBI" id="CHEBI:30616"/>
    </ligand>
</feature>
<dbReference type="Pfam" id="PF00334">
    <property type="entry name" value="NDK"/>
    <property type="match status" value="1"/>
</dbReference>
<dbReference type="GO" id="GO:0046872">
    <property type="term" value="F:metal ion binding"/>
    <property type="evidence" value="ECO:0007669"/>
    <property type="project" value="UniProtKB-KW"/>
</dbReference>
<comment type="cofactor">
    <cofactor evidence="1 13">
        <name>Mg(2+)</name>
        <dbReference type="ChEBI" id="CHEBI:18420"/>
    </cofactor>
</comment>
<dbReference type="GO" id="GO:0006228">
    <property type="term" value="P:UTP biosynthetic process"/>
    <property type="evidence" value="ECO:0007669"/>
    <property type="project" value="UniProtKB-UniRule"/>
</dbReference>
<dbReference type="GO" id="GO:0005524">
    <property type="term" value="F:ATP binding"/>
    <property type="evidence" value="ECO:0007669"/>
    <property type="project" value="UniProtKB-UniRule"/>
</dbReference>
<keyword evidence="12 13" id="KW-0546">Nucleotide metabolism</keyword>
<dbReference type="RefSeq" id="WP_145187113.1">
    <property type="nucleotide sequence ID" value="NZ_CP036290.1"/>
</dbReference>
<keyword evidence="18" id="KW-1185">Reference proteome</keyword>
<proteinExistence type="inferred from homology"/>
<feature type="binding site" evidence="13 14">
    <location>
        <position position="85"/>
    </location>
    <ligand>
        <name>ATP</name>
        <dbReference type="ChEBI" id="CHEBI:30616"/>
    </ligand>
</feature>
<dbReference type="InterPro" id="IPR036850">
    <property type="entry name" value="NDK-like_dom_sf"/>
</dbReference>
<keyword evidence="11 13" id="KW-0460">Magnesium</keyword>
<keyword evidence="9 13" id="KW-0418">Kinase</keyword>
<protein>
    <recommendedName>
        <fullName evidence="4 13">Nucleoside diphosphate kinase</fullName>
        <shortName evidence="13">NDK</shortName>
        <shortName evidence="13">NDP kinase</shortName>
        <ecNumber evidence="3 13">2.7.4.6</ecNumber>
    </recommendedName>
    <alternativeName>
        <fullName evidence="13">Nucleoside-2-P kinase</fullName>
    </alternativeName>
</protein>
<dbReference type="HAMAP" id="MF_00451">
    <property type="entry name" value="NDP_kinase"/>
    <property type="match status" value="1"/>
</dbReference>
<dbReference type="PANTHER" id="PTHR11349">
    <property type="entry name" value="NUCLEOSIDE DIPHOSPHATE KINASE"/>
    <property type="match status" value="1"/>
</dbReference>
<comment type="catalytic activity">
    <reaction evidence="13">
        <text>a ribonucleoside 5'-diphosphate + ATP = a ribonucleoside 5'-triphosphate + ADP</text>
        <dbReference type="Rhea" id="RHEA:18113"/>
        <dbReference type="ChEBI" id="CHEBI:30616"/>
        <dbReference type="ChEBI" id="CHEBI:57930"/>
        <dbReference type="ChEBI" id="CHEBI:61557"/>
        <dbReference type="ChEBI" id="CHEBI:456216"/>
        <dbReference type="EC" id="2.7.4.6"/>
    </reaction>
</comment>
<feature type="binding site" evidence="13 14">
    <location>
        <position position="57"/>
    </location>
    <ligand>
        <name>ATP</name>
        <dbReference type="ChEBI" id="CHEBI:30616"/>
    </ligand>
</feature>
<keyword evidence="8 13" id="KW-0547">Nucleotide-binding</keyword>
<feature type="binding site" evidence="13 14">
    <location>
        <position position="9"/>
    </location>
    <ligand>
        <name>ATP</name>
        <dbReference type="ChEBI" id="CHEBI:30616"/>
    </ligand>
</feature>
<dbReference type="OrthoDB" id="9801161at2"/>
<feature type="active site" description="Pros-phosphohistidine intermediate" evidence="13 14">
    <location>
        <position position="115"/>
    </location>
</feature>
<evidence type="ECO:0000256" key="14">
    <source>
        <dbReference type="PROSITE-ProRule" id="PRU00706"/>
    </source>
</evidence>
<dbReference type="GO" id="GO:0005737">
    <property type="term" value="C:cytoplasm"/>
    <property type="evidence" value="ECO:0007669"/>
    <property type="project" value="UniProtKB-SubCell"/>
</dbReference>
<dbReference type="SMART" id="SM00562">
    <property type="entry name" value="NDK"/>
    <property type="match status" value="1"/>
</dbReference>
<dbReference type="PROSITE" id="PS51374">
    <property type="entry name" value="NDPK_LIKE"/>
    <property type="match status" value="1"/>
</dbReference>
<feature type="binding site" evidence="13 14">
    <location>
        <position position="102"/>
    </location>
    <ligand>
        <name>ATP</name>
        <dbReference type="ChEBI" id="CHEBI:30616"/>
    </ligand>
</feature>
<evidence type="ECO:0000256" key="4">
    <source>
        <dbReference type="ARBA" id="ARBA00017632"/>
    </source>
</evidence>
<feature type="domain" description="Nucleoside diphosphate kinase-like" evidence="16">
    <location>
        <begin position="1"/>
        <end position="138"/>
    </location>
</feature>
<dbReference type="FunFam" id="3.30.70.141:FF:000003">
    <property type="entry name" value="Nucleoside diphosphate kinase"/>
    <property type="match status" value="1"/>
</dbReference>
<evidence type="ECO:0000256" key="2">
    <source>
        <dbReference type="ARBA" id="ARBA00008142"/>
    </source>
</evidence>
<evidence type="ECO:0000259" key="16">
    <source>
        <dbReference type="SMART" id="SM00562"/>
    </source>
</evidence>
<evidence type="ECO:0000256" key="5">
    <source>
        <dbReference type="ARBA" id="ARBA00022553"/>
    </source>
</evidence>
<dbReference type="GO" id="GO:0006183">
    <property type="term" value="P:GTP biosynthetic process"/>
    <property type="evidence" value="ECO:0007669"/>
    <property type="project" value="UniProtKB-UniRule"/>
</dbReference>
<dbReference type="EC" id="2.7.4.6" evidence="3 13"/>
<comment type="subcellular location">
    <subcellularLocation>
        <location evidence="13">Cytoplasm</location>
    </subcellularLocation>
</comment>
<comment type="catalytic activity">
    <reaction evidence="13">
        <text>a 2'-deoxyribonucleoside 5'-diphosphate + ATP = a 2'-deoxyribonucleoside 5'-triphosphate + ADP</text>
        <dbReference type="Rhea" id="RHEA:44640"/>
        <dbReference type="ChEBI" id="CHEBI:30616"/>
        <dbReference type="ChEBI" id="CHEBI:61560"/>
        <dbReference type="ChEBI" id="CHEBI:73316"/>
        <dbReference type="ChEBI" id="CHEBI:456216"/>
        <dbReference type="EC" id="2.7.4.6"/>
    </reaction>
</comment>
<accession>A0A518D047</accession>
<evidence type="ECO:0000256" key="8">
    <source>
        <dbReference type="ARBA" id="ARBA00022741"/>
    </source>
</evidence>
<evidence type="ECO:0000313" key="18">
    <source>
        <dbReference type="Proteomes" id="UP000319342"/>
    </source>
</evidence>
<comment type="similarity">
    <text evidence="2 13 14 15">Belongs to the NDK family.</text>
</comment>
<gene>
    <name evidence="13 17" type="primary">ndk</name>
    <name evidence="17" type="ORF">Pla163_19670</name>
</gene>
<dbReference type="CDD" id="cd04413">
    <property type="entry name" value="NDPk_I"/>
    <property type="match status" value="1"/>
</dbReference>
<evidence type="ECO:0000256" key="9">
    <source>
        <dbReference type="ARBA" id="ARBA00022777"/>
    </source>
</evidence>
<dbReference type="GO" id="GO:0006241">
    <property type="term" value="P:CTP biosynthetic process"/>
    <property type="evidence" value="ECO:0007669"/>
    <property type="project" value="UniProtKB-UniRule"/>
</dbReference>
<keyword evidence="10 13" id="KW-0067">ATP-binding</keyword>
<evidence type="ECO:0000256" key="6">
    <source>
        <dbReference type="ARBA" id="ARBA00022679"/>
    </source>
</evidence>
<keyword evidence="13" id="KW-0963">Cytoplasm</keyword>
<evidence type="ECO:0000256" key="12">
    <source>
        <dbReference type="ARBA" id="ARBA00023080"/>
    </source>
</evidence>
<feature type="binding site" evidence="13 14">
    <location>
        <position position="112"/>
    </location>
    <ligand>
        <name>ATP</name>
        <dbReference type="ChEBI" id="CHEBI:30616"/>
    </ligand>
</feature>
<dbReference type="AlphaFoldDB" id="A0A518D047"/>
<dbReference type="SUPFAM" id="SSF54919">
    <property type="entry name" value="Nucleoside diphosphate kinase, NDK"/>
    <property type="match status" value="1"/>
</dbReference>
<evidence type="ECO:0000256" key="11">
    <source>
        <dbReference type="ARBA" id="ARBA00022842"/>
    </source>
</evidence>
<evidence type="ECO:0000256" key="7">
    <source>
        <dbReference type="ARBA" id="ARBA00022723"/>
    </source>
</evidence>
<keyword evidence="7 13" id="KW-0479">Metal-binding</keyword>
<dbReference type="InterPro" id="IPR001564">
    <property type="entry name" value="Nucleoside_diP_kinase"/>
</dbReference>
<dbReference type="NCBIfam" id="NF001908">
    <property type="entry name" value="PRK00668.1"/>
    <property type="match status" value="1"/>
</dbReference>
<evidence type="ECO:0000256" key="1">
    <source>
        <dbReference type="ARBA" id="ARBA00001946"/>
    </source>
</evidence>
<reference evidence="17 18" key="1">
    <citation type="submission" date="2019-02" db="EMBL/GenBank/DDBJ databases">
        <title>Deep-cultivation of Planctomycetes and their phenomic and genomic characterization uncovers novel biology.</title>
        <authorList>
            <person name="Wiegand S."/>
            <person name="Jogler M."/>
            <person name="Boedeker C."/>
            <person name="Pinto D."/>
            <person name="Vollmers J."/>
            <person name="Rivas-Marin E."/>
            <person name="Kohn T."/>
            <person name="Peeters S.H."/>
            <person name="Heuer A."/>
            <person name="Rast P."/>
            <person name="Oberbeckmann S."/>
            <person name="Bunk B."/>
            <person name="Jeske O."/>
            <person name="Meyerdierks A."/>
            <person name="Storesund J.E."/>
            <person name="Kallscheuer N."/>
            <person name="Luecker S."/>
            <person name="Lage O.M."/>
            <person name="Pohl T."/>
            <person name="Merkel B.J."/>
            <person name="Hornburger P."/>
            <person name="Mueller R.-W."/>
            <person name="Bruemmer F."/>
            <person name="Labrenz M."/>
            <person name="Spormann A.M."/>
            <person name="Op den Camp H."/>
            <person name="Overmann J."/>
            <person name="Amann R."/>
            <person name="Jetten M.S.M."/>
            <person name="Mascher T."/>
            <person name="Medema M.H."/>
            <person name="Devos D.P."/>
            <person name="Kaster A.-K."/>
            <person name="Ovreas L."/>
            <person name="Rohde M."/>
            <person name="Galperin M.Y."/>
            <person name="Jogler C."/>
        </authorList>
    </citation>
    <scope>NUCLEOTIDE SEQUENCE [LARGE SCALE GENOMIC DNA]</scope>
    <source>
        <strain evidence="17 18">Pla163</strain>
    </source>
</reference>
<comment type="function">
    <text evidence="13">Major role in the synthesis of nucleoside triphosphates other than ATP. The ATP gamma phosphate is transferred to the NDP beta phosphate via a ping-pong mechanism, using a phosphorylated active-site intermediate.</text>
</comment>
<comment type="subunit">
    <text evidence="13">Homotetramer.</text>
</comment>
<dbReference type="InterPro" id="IPR034907">
    <property type="entry name" value="NDK-like_dom"/>
</dbReference>
<keyword evidence="5 13" id="KW-0597">Phosphoprotein</keyword>
<dbReference type="PRINTS" id="PR01243">
    <property type="entry name" value="NUCDPKINASE"/>
</dbReference>
<evidence type="ECO:0000256" key="13">
    <source>
        <dbReference type="HAMAP-Rule" id="MF_00451"/>
    </source>
</evidence>
<dbReference type="EMBL" id="CP036290">
    <property type="protein sequence ID" value="QDU84849.1"/>
    <property type="molecule type" value="Genomic_DNA"/>
</dbReference>
<organism evidence="17 18">
    <name type="scientific">Rohdeia mirabilis</name>
    <dbReference type="NCBI Taxonomy" id="2528008"/>
    <lineage>
        <taxon>Bacteria</taxon>
        <taxon>Pseudomonadati</taxon>
        <taxon>Planctomycetota</taxon>
        <taxon>Planctomycetia</taxon>
        <taxon>Planctomycetia incertae sedis</taxon>
        <taxon>Rohdeia</taxon>
    </lineage>
</organism>
<evidence type="ECO:0000313" key="17">
    <source>
        <dbReference type="EMBL" id="QDU84849.1"/>
    </source>
</evidence>